<gene>
    <name evidence="1" type="ORF">PIB30_106746</name>
</gene>
<protein>
    <submittedName>
        <fullName evidence="1">Uncharacterized protein</fullName>
    </submittedName>
</protein>
<organism evidence="1 2">
    <name type="scientific">Stylosanthes scabra</name>
    <dbReference type="NCBI Taxonomy" id="79078"/>
    <lineage>
        <taxon>Eukaryota</taxon>
        <taxon>Viridiplantae</taxon>
        <taxon>Streptophyta</taxon>
        <taxon>Embryophyta</taxon>
        <taxon>Tracheophyta</taxon>
        <taxon>Spermatophyta</taxon>
        <taxon>Magnoliopsida</taxon>
        <taxon>eudicotyledons</taxon>
        <taxon>Gunneridae</taxon>
        <taxon>Pentapetalae</taxon>
        <taxon>rosids</taxon>
        <taxon>fabids</taxon>
        <taxon>Fabales</taxon>
        <taxon>Fabaceae</taxon>
        <taxon>Papilionoideae</taxon>
        <taxon>50 kb inversion clade</taxon>
        <taxon>dalbergioids sensu lato</taxon>
        <taxon>Dalbergieae</taxon>
        <taxon>Pterocarpus clade</taxon>
        <taxon>Stylosanthes</taxon>
    </lineage>
</organism>
<evidence type="ECO:0000313" key="2">
    <source>
        <dbReference type="Proteomes" id="UP001341840"/>
    </source>
</evidence>
<keyword evidence="2" id="KW-1185">Reference proteome</keyword>
<comment type="caution">
    <text evidence="1">The sequence shown here is derived from an EMBL/GenBank/DDBJ whole genome shotgun (WGS) entry which is preliminary data.</text>
</comment>
<sequence>LDFALSLEDLASCHALRVARRVDPEVLVVVLLLLVEELVLLVEELLGHSFSCDLEHECQCNGCTLTSSYRLEKDLCQHI</sequence>
<feature type="non-terminal residue" evidence="1">
    <location>
        <position position="1"/>
    </location>
</feature>
<name>A0ABU6TYF4_9FABA</name>
<proteinExistence type="predicted"/>
<evidence type="ECO:0000313" key="1">
    <source>
        <dbReference type="EMBL" id="MED6153916.1"/>
    </source>
</evidence>
<dbReference type="Proteomes" id="UP001341840">
    <property type="component" value="Unassembled WGS sequence"/>
</dbReference>
<reference evidence="1 2" key="1">
    <citation type="journal article" date="2023" name="Plants (Basel)">
        <title>Bridging the Gap: Combining Genomics and Transcriptomics Approaches to Understand Stylosanthes scabra, an Orphan Legume from the Brazilian Caatinga.</title>
        <authorList>
            <person name="Ferreira-Neto J.R.C."/>
            <person name="da Silva M.D."/>
            <person name="Binneck E."/>
            <person name="de Melo N.F."/>
            <person name="da Silva R.H."/>
            <person name="de Melo A.L.T.M."/>
            <person name="Pandolfi V."/>
            <person name="Bustamante F.O."/>
            <person name="Brasileiro-Vidal A.C."/>
            <person name="Benko-Iseppon A.M."/>
        </authorList>
    </citation>
    <scope>NUCLEOTIDE SEQUENCE [LARGE SCALE GENOMIC DNA]</scope>
    <source>
        <tissue evidence="1">Leaves</tissue>
    </source>
</reference>
<accession>A0ABU6TYF4</accession>
<dbReference type="EMBL" id="JASCZI010094933">
    <property type="protein sequence ID" value="MED6153916.1"/>
    <property type="molecule type" value="Genomic_DNA"/>
</dbReference>